<feature type="region of interest" description="Disordered" evidence="8">
    <location>
        <begin position="553"/>
        <end position="573"/>
    </location>
</feature>
<proteinExistence type="inferred from homology"/>
<name>A0A3N4PKV4_9BACT</name>
<comment type="similarity">
    <text evidence="7">Belongs to the TonB-dependent receptor family.</text>
</comment>
<dbReference type="InterPro" id="IPR039426">
    <property type="entry name" value="TonB-dep_rcpt-like"/>
</dbReference>
<keyword evidence="12" id="KW-1185">Reference proteome</keyword>
<dbReference type="EMBL" id="RPDH01000003">
    <property type="protein sequence ID" value="RPE05471.1"/>
    <property type="molecule type" value="Genomic_DNA"/>
</dbReference>
<evidence type="ECO:0000256" key="7">
    <source>
        <dbReference type="PROSITE-ProRule" id="PRU01360"/>
    </source>
</evidence>
<evidence type="ECO:0000259" key="10">
    <source>
        <dbReference type="SMART" id="SM00965"/>
    </source>
</evidence>
<dbReference type="InterPro" id="IPR011662">
    <property type="entry name" value="Secretin/TonB_short_N"/>
</dbReference>
<accession>A0A3N4PKV4</accession>
<dbReference type="Pfam" id="PF13715">
    <property type="entry name" value="CarbopepD_reg_2"/>
    <property type="match status" value="1"/>
</dbReference>
<dbReference type="FunFam" id="2.170.130.10:FF:000008">
    <property type="entry name" value="SusC/RagA family TonB-linked outer membrane protein"/>
    <property type="match status" value="1"/>
</dbReference>
<dbReference type="Pfam" id="PF07660">
    <property type="entry name" value="STN"/>
    <property type="match status" value="1"/>
</dbReference>
<dbReference type="InterPro" id="IPR023997">
    <property type="entry name" value="TonB-dep_OMP_SusC/RagA_CS"/>
</dbReference>
<dbReference type="SUPFAM" id="SSF56935">
    <property type="entry name" value="Porins"/>
    <property type="match status" value="1"/>
</dbReference>
<dbReference type="OrthoDB" id="9768177at2"/>
<dbReference type="Proteomes" id="UP000278351">
    <property type="component" value="Unassembled WGS sequence"/>
</dbReference>
<dbReference type="InterPro" id="IPR008969">
    <property type="entry name" value="CarboxyPept-like_regulatory"/>
</dbReference>
<dbReference type="GO" id="GO:0009279">
    <property type="term" value="C:cell outer membrane"/>
    <property type="evidence" value="ECO:0007669"/>
    <property type="project" value="UniProtKB-SubCell"/>
</dbReference>
<dbReference type="PROSITE" id="PS52016">
    <property type="entry name" value="TONB_DEPENDENT_REC_3"/>
    <property type="match status" value="1"/>
</dbReference>
<dbReference type="SMART" id="SM00965">
    <property type="entry name" value="STN"/>
    <property type="match status" value="1"/>
</dbReference>
<evidence type="ECO:0000256" key="5">
    <source>
        <dbReference type="ARBA" id="ARBA00023136"/>
    </source>
</evidence>
<sequence>MKWVLSALLAAALQSAAASGYAQNITINEKNAPLEKILKLIRAQSGYDFMYDKDLISRVDKVDLQVKNATVQQAMQQCLAGLPLSFYIDERMIVIRKKETAEPPQRADSTITGRVEDDKTGEAVPGVSVMVKGSEARAVTDNNGRFKIVASKGAVIMVSFMGYEKKEVTVAGAEVLVKITPAPESIREVVVTGYGEVRRRDLTGSIASVKMADFHKAPVRSFEEALAGRVAGVQVSSADGQPGAATKIVIRGNNSVTQDNSPLYVIDGFPMENPDNNALNPAEITSIEVLKDASATAIYGARGANGVVIITTKKGREGPPVITYNGYYGIQQNIRKMELMSPYEFVKYQVERDSALANPAYLANGKSIEDYRNVKGLDLQDEIFNIQPMQNHFISVSGGNKTTKYSLSGSVLNQDGVIVNTGYKRYQGRFNIDQTINPRFKIGLNANLSHLDKFGTTPATGRGAVFSSNLMYSVWGYRPVTGSTGSSLIEEDVDDAVDPLADYRFNPLSAAKNEHRKMLSDITILNAYAEYQFGKYLTLRVTGGMTKETIKNESFNNSRTPSGSPFTQTGKNNGVNGSVIFNERASYLNENTLTFNREFNKNHRINAVAGFTAQTSERTTNGHAANMVPNEALGVAGLREGTPVAVHSGASNFTLASFLGRINYTFRDKYLLTASFRSDGSSKFSEGNKWGFFPSGSFAWRLSEENFLKQLRFLSNAKLRVSYGVTGNNRVSDFAYLSAITLPAGIAYSFDNLPQKAAVLSELGTKSLKWESTAQSNIGLDLGFFNQRLTLEVDAYKKVTSDLLLDAKLPTSMGFSSAFKNIGKVQNAGLEFTVNADVLTNTALKWNTSFNISFNKNKLVQLAENQQSLLSILTWNLDFSRVPLYIAEVGQPIALYYGYQWEGNYQYSDFDQTGSGAYVLKTGVPTYHTNRAVTQPGGIRYRDMNNDGVINTDDRTVIGDPNPDYTGGFSNNFSYRGFDLNVFFQFTVGQEIFNANRIIFEGGGRMHQNMFATYRHRWTPENQNNTYFRTNGGGPTDFGYSSRLVEDGSYLRLKTVALGYNFPAHIIKKAKLTGLRIYASAQNLITWTRYSGFDPEVSAFDSALTPGFDYSVYPRARTITFGLNLTL</sequence>
<dbReference type="Gene3D" id="2.170.130.10">
    <property type="entry name" value="TonB-dependent receptor, plug domain"/>
    <property type="match status" value="1"/>
</dbReference>
<dbReference type="SUPFAM" id="SSF49464">
    <property type="entry name" value="Carboxypeptidase regulatory domain-like"/>
    <property type="match status" value="1"/>
</dbReference>
<evidence type="ECO:0000256" key="2">
    <source>
        <dbReference type="ARBA" id="ARBA00022448"/>
    </source>
</evidence>
<evidence type="ECO:0000313" key="11">
    <source>
        <dbReference type="EMBL" id="RPE05471.1"/>
    </source>
</evidence>
<dbReference type="AlphaFoldDB" id="A0A3N4PKV4"/>
<evidence type="ECO:0000313" key="12">
    <source>
        <dbReference type="Proteomes" id="UP000278351"/>
    </source>
</evidence>
<keyword evidence="5 7" id="KW-0472">Membrane</keyword>
<dbReference type="Gene3D" id="2.40.170.20">
    <property type="entry name" value="TonB-dependent receptor, beta-barrel domain"/>
    <property type="match status" value="1"/>
</dbReference>
<evidence type="ECO:0000256" key="4">
    <source>
        <dbReference type="ARBA" id="ARBA00022692"/>
    </source>
</evidence>
<dbReference type="Pfam" id="PF07715">
    <property type="entry name" value="Plug"/>
    <property type="match status" value="1"/>
</dbReference>
<keyword evidence="9" id="KW-0732">Signal</keyword>
<dbReference type="Gene3D" id="2.60.40.1120">
    <property type="entry name" value="Carboxypeptidase-like, regulatory domain"/>
    <property type="match status" value="1"/>
</dbReference>
<gene>
    <name evidence="11" type="ORF">EGT74_24100</name>
</gene>
<reference evidence="11 12" key="1">
    <citation type="submission" date="2018-11" db="EMBL/GenBank/DDBJ databases">
        <title>Chitinophaga lutea sp.nov., isolate from arsenic contaminated soil.</title>
        <authorList>
            <person name="Zong Y."/>
        </authorList>
    </citation>
    <scope>NUCLEOTIDE SEQUENCE [LARGE SCALE GENOMIC DNA]</scope>
    <source>
        <strain evidence="11 12">ZY74</strain>
    </source>
</reference>
<keyword evidence="3 7" id="KW-1134">Transmembrane beta strand</keyword>
<dbReference type="NCBIfam" id="TIGR04057">
    <property type="entry name" value="SusC_RagA_signa"/>
    <property type="match status" value="1"/>
</dbReference>
<keyword evidence="2 7" id="KW-0813">Transport</keyword>
<keyword evidence="6 7" id="KW-0998">Cell outer membrane</keyword>
<feature type="signal peptide" evidence="9">
    <location>
        <begin position="1"/>
        <end position="22"/>
    </location>
</feature>
<evidence type="ECO:0000256" key="9">
    <source>
        <dbReference type="SAM" id="SignalP"/>
    </source>
</evidence>
<dbReference type="NCBIfam" id="TIGR04056">
    <property type="entry name" value="OMP_RagA_SusC"/>
    <property type="match status" value="1"/>
</dbReference>
<feature type="domain" description="Secretin/TonB short N-terminal" evidence="10">
    <location>
        <begin position="47"/>
        <end position="98"/>
    </location>
</feature>
<feature type="chain" id="PRO_5018246828" evidence="9">
    <location>
        <begin position="23"/>
        <end position="1127"/>
    </location>
</feature>
<dbReference type="InterPro" id="IPR023996">
    <property type="entry name" value="TonB-dep_OMP_SusC/RagA"/>
</dbReference>
<dbReference type="RefSeq" id="WP_123849116.1">
    <property type="nucleotide sequence ID" value="NZ_RPDH01000003.1"/>
</dbReference>
<evidence type="ECO:0000256" key="1">
    <source>
        <dbReference type="ARBA" id="ARBA00004571"/>
    </source>
</evidence>
<dbReference type="InterPro" id="IPR036942">
    <property type="entry name" value="Beta-barrel_TonB_sf"/>
</dbReference>
<dbReference type="InterPro" id="IPR012910">
    <property type="entry name" value="Plug_dom"/>
</dbReference>
<evidence type="ECO:0000256" key="6">
    <source>
        <dbReference type="ARBA" id="ARBA00023237"/>
    </source>
</evidence>
<protein>
    <submittedName>
        <fullName evidence="11">SusC/RagA family TonB-linked outer membrane protein</fullName>
    </submittedName>
</protein>
<dbReference type="Gene3D" id="3.55.50.30">
    <property type="match status" value="1"/>
</dbReference>
<comment type="caution">
    <text evidence="11">The sequence shown here is derived from an EMBL/GenBank/DDBJ whole genome shotgun (WGS) entry which is preliminary data.</text>
</comment>
<keyword evidence="4 7" id="KW-0812">Transmembrane</keyword>
<dbReference type="InterPro" id="IPR037066">
    <property type="entry name" value="Plug_dom_sf"/>
</dbReference>
<organism evidence="11 12">
    <name type="scientific">Chitinophaga lutea</name>
    <dbReference type="NCBI Taxonomy" id="2488634"/>
    <lineage>
        <taxon>Bacteria</taxon>
        <taxon>Pseudomonadati</taxon>
        <taxon>Bacteroidota</taxon>
        <taxon>Chitinophagia</taxon>
        <taxon>Chitinophagales</taxon>
        <taxon>Chitinophagaceae</taxon>
        <taxon>Chitinophaga</taxon>
    </lineage>
</organism>
<evidence type="ECO:0000256" key="3">
    <source>
        <dbReference type="ARBA" id="ARBA00022452"/>
    </source>
</evidence>
<evidence type="ECO:0000256" key="8">
    <source>
        <dbReference type="SAM" id="MobiDB-lite"/>
    </source>
</evidence>
<comment type="subcellular location">
    <subcellularLocation>
        <location evidence="1 7">Cell outer membrane</location>
        <topology evidence="1 7">Multi-pass membrane protein</topology>
    </subcellularLocation>
</comment>